<name>A0A1N6EWG2_9BACT</name>
<dbReference type="PROSITE" id="PS50110">
    <property type="entry name" value="RESPONSE_REGULATORY"/>
    <property type="match status" value="1"/>
</dbReference>
<keyword evidence="5" id="KW-1185">Reference proteome</keyword>
<feature type="domain" description="HTH LytTR-type" evidence="3">
    <location>
        <begin position="140"/>
        <end position="205"/>
    </location>
</feature>
<dbReference type="SMART" id="SM00850">
    <property type="entry name" value="LytTR"/>
    <property type="match status" value="1"/>
</dbReference>
<dbReference type="AlphaFoldDB" id="A0A1N6EWG2"/>
<dbReference type="SUPFAM" id="SSF52172">
    <property type="entry name" value="CheY-like"/>
    <property type="match status" value="1"/>
</dbReference>
<dbReference type="EMBL" id="FSRA01000001">
    <property type="protein sequence ID" value="SIN87273.1"/>
    <property type="molecule type" value="Genomic_DNA"/>
</dbReference>
<dbReference type="InterPro" id="IPR051271">
    <property type="entry name" value="2C-system_Tx_regulators"/>
</dbReference>
<organism evidence="4 5">
    <name type="scientific">Chitinophaga niabensis</name>
    <dbReference type="NCBI Taxonomy" id="536979"/>
    <lineage>
        <taxon>Bacteria</taxon>
        <taxon>Pseudomonadati</taxon>
        <taxon>Bacteroidota</taxon>
        <taxon>Chitinophagia</taxon>
        <taxon>Chitinophagales</taxon>
        <taxon>Chitinophagaceae</taxon>
        <taxon>Chitinophaga</taxon>
    </lineage>
</organism>
<dbReference type="InterPro" id="IPR001789">
    <property type="entry name" value="Sig_transdc_resp-reg_receiver"/>
</dbReference>
<evidence type="ECO:0000256" key="1">
    <source>
        <dbReference type="PROSITE-ProRule" id="PRU00169"/>
    </source>
</evidence>
<dbReference type="Gene3D" id="3.40.50.2300">
    <property type="match status" value="1"/>
</dbReference>
<dbReference type="PANTHER" id="PTHR45526:SF1">
    <property type="entry name" value="TRANSCRIPTIONAL REGULATORY PROTEIN DCUR-RELATED"/>
    <property type="match status" value="1"/>
</dbReference>
<dbReference type="GO" id="GO:0003677">
    <property type="term" value="F:DNA binding"/>
    <property type="evidence" value="ECO:0007669"/>
    <property type="project" value="UniProtKB-KW"/>
</dbReference>
<feature type="domain" description="Response regulatory" evidence="2">
    <location>
        <begin position="5"/>
        <end position="116"/>
    </location>
</feature>
<dbReference type="InterPro" id="IPR011006">
    <property type="entry name" value="CheY-like_superfamily"/>
</dbReference>
<sequence length="238" mass="27315">MQKFNCIIVEDEPLAAEVLSDYIRQVPFLQLKGVCMDAIYAMEVLQGEHIDLIFLDIHLPKLKGLAFIKALKNPPQIIITSAYQEYALEGYELNVVDYLLKPIEFSRFLMAVNKVRQQAVQPIVMHLPATGPAERAYLFFNVSKKKVKVYLDEILYIESLKEYIGITTRQKTILTKFQLGEIEDLLAKNNFLRIHRSFIVAKDKIDAFTATDIEINGKPIPIGRSYKELVLRILDKTP</sequence>
<accession>A0A1N6EWG2</accession>
<keyword evidence="4" id="KW-0238">DNA-binding</keyword>
<dbReference type="PANTHER" id="PTHR45526">
    <property type="entry name" value="TRANSCRIPTIONAL REGULATORY PROTEIN DPIA"/>
    <property type="match status" value="1"/>
</dbReference>
<evidence type="ECO:0000259" key="3">
    <source>
        <dbReference type="PROSITE" id="PS50930"/>
    </source>
</evidence>
<evidence type="ECO:0000259" key="2">
    <source>
        <dbReference type="PROSITE" id="PS50110"/>
    </source>
</evidence>
<protein>
    <submittedName>
        <fullName evidence="4">DNA-binding response regulator, LytR/AlgR family</fullName>
    </submittedName>
</protein>
<dbReference type="Pfam" id="PF00072">
    <property type="entry name" value="Response_reg"/>
    <property type="match status" value="1"/>
</dbReference>
<reference evidence="5" key="1">
    <citation type="submission" date="2016-11" db="EMBL/GenBank/DDBJ databases">
        <authorList>
            <person name="Varghese N."/>
            <person name="Submissions S."/>
        </authorList>
    </citation>
    <scope>NUCLEOTIDE SEQUENCE [LARGE SCALE GENOMIC DNA]</scope>
    <source>
        <strain evidence="5">DSM 24787</strain>
    </source>
</reference>
<evidence type="ECO:0000313" key="4">
    <source>
        <dbReference type="EMBL" id="SIN87273.1"/>
    </source>
</evidence>
<dbReference type="Pfam" id="PF04397">
    <property type="entry name" value="LytTR"/>
    <property type="match status" value="1"/>
</dbReference>
<dbReference type="Gene3D" id="2.40.50.1020">
    <property type="entry name" value="LytTr DNA-binding domain"/>
    <property type="match status" value="1"/>
</dbReference>
<dbReference type="InterPro" id="IPR007492">
    <property type="entry name" value="LytTR_DNA-bd_dom"/>
</dbReference>
<dbReference type="GO" id="GO:0000156">
    <property type="term" value="F:phosphorelay response regulator activity"/>
    <property type="evidence" value="ECO:0007669"/>
    <property type="project" value="TreeGrafter"/>
</dbReference>
<proteinExistence type="predicted"/>
<dbReference type="RefSeq" id="WP_074238973.1">
    <property type="nucleotide sequence ID" value="NZ_FSRA01000001.1"/>
</dbReference>
<dbReference type="OrthoDB" id="1646880at2"/>
<dbReference type="PROSITE" id="PS50930">
    <property type="entry name" value="HTH_LYTTR"/>
    <property type="match status" value="1"/>
</dbReference>
<gene>
    <name evidence="4" type="ORF">SAMN04488055_1868</name>
</gene>
<dbReference type="SMART" id="SM00448">
    <property type="entry name" value="REC"/>
    <property type="match status" value="1"/>
</dbReference>
<keyword evidence="1" id="KW-0597">Phosphoprotein</keyword>
<dbReference type="STRING" id="536979.SAMN04488055_1868"/>
<dbReference type="Proteomes" id="UP000185003">
    <property type="component" value="Unassembled WGS sequence"/>
</dbReference>
<evidence type="ECO:0000313" key="5">
    <source>
        <dbReference type="Proteomes" id="UP000185003"/>
    </source>
</evidence>
<feature type="modified residue" description="4-aspartylphosphate" evidence="1">
    <location>
        <position position="56"/>
    </location>
</feature>